<comment type="caution">
    <text evidence="1">The sequence shown here is derived from an EMBL/GenBank/DDBJ whole genome shotgun (WGS) entry which is preliminary data.</text>
</comment>
<name>A0A6G0Z519_APHCR</name>
<organism evidence="1 2">
    <name type="scientific">Aphis craccivora</name>
    <name type="common">Cowpea aphid</name>
    <dbReference type="NCBI Taxonomy" id="307492"/>
    <lineage>
        <taxon>Eukaryota</taxon>
        <taxon>Metazoa</taxon>
        <taxon>Ecdysozoa</taxon>
        <taxon>Arthropoda</taxon>
        <taxon>Hexapoda</taxon>
        <taxon>Insecta</taxon>
        <taxon>Pterygota</taxon>
        <taxon>Neoptera</taxon>
        <taxon>Paraneoptera</taxon>
        <taxon>Hemiptera</taxon>
        <taxon>Sternorrhyncha</taxon>
        <taxon>Aphidomorpha</taxon>
        <taxon>Aphidoidea</taxon>
        <taxon>Aphididae</taxon>
        <taxon>Aphidini</taxon>
        <taxon>Aphis</taxon>
        <taxon>Aphis</taxon>
    </lineage>
</organism>
<dbReference type="Proteomes" id="UP000478052">
    <property type="component" value="Unassembled WGS sequence"/>
</dbReference>
<reference evidence="1 2" key="1">
    <citation type="submission" date="2019-08" db="EMBL/GenBank/DDBJ databases">
        <title>Whole genome of Aphis craccivora.</title>
        <authorList>
            <person name="Voronova N.V."/>
            <person name="Shulinski R.S."/>
            <person name="Bandarenka Y.V."/>
            <person name="Zhorov D.G."/>
            <person name="Warner D."/>
        </authorList>
    </citation>
    <scope>NUCLEOTIDE SEQUENCE [LARGE SCALE GENOMIC DNA]</scope>
    <source>
        <strain evidence="1">180601</strain>
        <tissue evidence="1">Whole Body</tissue>
    </source>
</reference>
<evidence type="ECO:0000313" key="1">
    <source>
        <dbReference type="EMBL" id="KAF0765574.1"/>
    </source>
</evidence>
<sequence>MQPVLTTARRRRGKRPAIAIKVTHTHYTLLAHTRREYTHDLTRSSASDRTCQHSPETVHTRSTYTVEEFIFNAWNSLPECYSEVKKLAFGVLEIVGSTYSCEQALSCMNTIKNKWTRRQTACKTGSNTVQRPDPTGDRIRKRVNEAHKRCKYHVIKPRVGV</sequence>
<dbReference type="AlphaFoldDB" id="A0A6G0Z519"/>
<dbReference type="EMBL" id="VUJU01001371">
    <property type="protein sequence ID" value="KAF0765574.1"/>
    <property type="molecule type" value="Genomic_DNA"/>
</dbReference>
<gene>
    <name evidence="1" type="ORF">FWK35_00032749</name>
</gene>
<accession>A0A6G0Z519</accession>
<proteinExistence type="predicted"/>
<protein>
    <submittedName>
        <fullName evidence="1">General transcription factor II-I repeat domain-containing protein 2B-like</fullName>
    </submittedName>
</protein>
<dbReference type="OrthoDB" id="6603364at2759"/>
<evidence type="ECO:0000313" key="2">
    <source>
        <dbReference type="Proteomes" id="UP000478052"/>
    </source>
</evidence>
<keyword evidence="2" id="KW-1185">Reference proteome</keyword>